<dbReference type="Gene3D" id="3.10.490.10">
    <property type="entry name" value="Gamma-glutamyl cyclotransferase-like"/>
    <property type="match status" value="1"/>
</dbReference>
<dbReference type="Pfam" id="PF06094">
    <property type="entry name" value="GGACT"/>
    <property type="match status" value="1"/>
</dbReference>
<dbReference type="AlphaFoldDB" id="A0A0F9G9E6"/>
<evidence type="ECO:0000259" key="1">
    <source>
        <dbReference type="Pfam" id="PF06094"/>
    </source>
</evidence>
<proteinExistence type="predicted"/>
<reference evidence="2" key="1">
    <citation type="journal article" date="2015" name="Nature">
        <title>Complex archaea that bridge the gap between prokaryotes and eukaryotes.</title>
        <authorList>
            <person name="Spang A."/>
            <person name="Saw J.H."/>
            <person name="Jorgensen S.L."/>
            <person name="Zaremba-Niedzwiedzka K."/>
            <person name="Martijn J."/>
            <person name="Lind A.E."/>
            <person name="van Eijk R."/>
            <person name="Schleper C."/>
            <person name="Guy L."/>
            <person name="Ettema T.J."/>
        </authorList>
    </citation>
    <scope>NUCLEOTIDE SEQUENCE</scope>
</reference>
<dbReference type="CDD" id="cd06661">
    <property type="entry name" value="GGCT_like"/>
    <property type="match status" value="1"/>
</dbReference>
<dbReference type="InterPro" id="IPR036568">
    <property type="entry name" value="GGCT-like_sf"/>
</dbReference>
<accession>A0A0F9G9E6</accession>
<protein>
    <recommendedName>
        <fullName evidence="1">Gamma-glutamylcyclotransferase AIG2-like domain-containing protein</fullName>
    </recommendedName>
</protein>
<dbReference type="SUPFAM" id="SSF110857">
    <property type="entry name" value="Gamma-glutamyl cyclotransferase-like"/>
    <property type="match status" value="1"/>
</dbReference>
<comment type="caution">
    <text evidence="2">The sequence shown here is derived from an EMBL/GenBank/DDBJ whole genome shotgun (WGS) entry which is preliminary data.</text>
</comment>
<dbReference type="InterPro" id="IPR009288">
    <property type="entry name" value="AIG2-like_dom"/>
</dbReference>
<gene>
    <name evidence="2" type="ORF">LCGC14_1854040</name>
</gene>
<organism evidence="2">
    <name type="scientific">marine sediment metagenome</name>
    <dbReference type="NCBI Taxonomy" id="412755"/>
    <lineage>
        <taxon>unclassified sequences</taxon>
        <taxon>metagenomes</taxon>
        <taxon>ecological metagenomes</taxon>
    </lineage>
</organism>
<dbReference type="InterPro" id="IPR013024">
    <property type="entry name" value="GGCT-like"/>
</dbReference>
<dbReference type="EMBL" id="LAZR01018663">
    <property type="protein sequence ID" value="KKL95494.1"/>
    <property type="molecule type" value="Genomic_DNA"/>
</dbReference>
<sequence>MSKTLIFVYGSLMSDLAGHELLDQEGIEKVGWGTIQGVLVDLGAYPAAYPPAFCLECEGTIKGELYRVPENILRLLDRYEGADFHGGLYRRERVVVQARTTNARWEDTAWVYFFNEGLATREGSVKDGDWRAHLEKRSDSLTV</sequence>
<name>A0A0F9G9E6_9ZZZZ</name>
<evidence type="ECO:0000313" key="2">
    <source>
        <dbReference type="EMBL" id="KKL95494.1"/>
    </source>
</evidence>
<feature type="domain" description="Gamma-glutamylcyclotransferase AIG2-like" evidence="1">
    <location>
        <begin position="6"/>
        <end position="131"/>
    </location>
</feature>